<dbReference type="EMBL" id="JAVFKP010000002">
    <property type="protein sequence ID" value="MDQ4626644.1"/>
    <property type="molecule type" value="Genomic_DNA"/>
</dbReference>
<dbReference type="PANTHER" id="PTHR22726:SF1">
    <property type="entry name" value="METALLOENDOPEPTIDASE OMA1, MITOCHONDRIAL"/>
    <property type="match status" value="1"/>
</dbReference>
<reference evidence="9 10" key="1">
    <citation type="submission" date="2023-08" db="EMBL/GenBank/DDBJ databases">
        <title>Draft genome sequence of Janthinobacterium lividum.</title>
        <authorList>
            <person name="Chun B.H."/>
            <person name="Lee Y."/>
        </authorList>
    </citation>
    <scope>NUCLEOTIDE SEQUENCE [LARGE SCALE GENOMIC DNA]</scope>
    <source>
        <strain evidence="9 10">AMJK</strain>
    </source>
</reference>
<evidence type="ECO:0000256" key="6">
    <source>
        <dbReference type="ARBA" id="ARBA00023049"/>
    </source>
</evidence>
<gene>
    <name evidence="9" type="ORF">RB624_12180</name>
</gene>
<dbReference type="GO" id="GO:0008237">
    <property type="term" value="F:metallopeptidase activity"/>
    <property type="evidence" value="ECO:0007669"/>
    <property type="project" value="UniProtKB-KW"/>
</dbReference>
<evidence type="ECO:0000313" key="10">
    <source>
        <dbReference type="Proteomes" id="UP001237592"/>
    </source>
</evidence>
<evidence type="ECO:0000313" key="9">
    <source>
        <dbReference type="EMBL" id="MDQ4626644.1"/>
    </source>
</evidence>
<evidence type="ECO:0000256" key="2">
    <source>
        <dbReference type="ARBA" id="ARBA00022670"/>
    </source>
</evidence>
<keyword evidence="3" id="KW-0479">Metal-binding</keyword>
<dbReference type="EC" id="3.4.24.-" evidence="9"/>
<evidence type="ECO:0000256" key="5">
    <source>
        <dbReference type="ARBA" id="ARBA00022833"/>
    </source>
</evidence>
<dbReference type="Pfam" id="PF01435">
    <property type="entry name" value="Peptidase_M48"/>
    <property type="match status" value="1"/>
</dbReference>
<dbReference type="InterPro" id="IPR001915">
    <property type="entry name" value="Peptidase_M48"/>
</dbReference>
<dbReference type="SUPFAM" id="SSF48452">
    <property type="entry name" value="TPR-like"/>
    <property type="match status" value="1"/>
</dbReference>
<comment type="caution">
    <text evidence="9">The sequence shown here is derived from an EMBL/GenBank/DDBJ whole genome shotgun (WGS) entry which is preliminary data.</text>
</comment>
<evidence type="ECO:0000259" key="8">
    <source>
        <dbReference type="Pfam" id="PF01435"/>
    </source>
</evidence>
<keyword evidence="2" id="KW-0645">Protease</keyword>
<dbReference type="InterPro" id="IPR011990">
    <property type="entry name" value="TPR-like_helical_dom_sf"/>
</dbReference>
<dbReference type="Proteomes" id="UP001237592">
    <property type="component" value="Unassembled WGS sequence"/>
</dbReference>
<evidence type="ECO:0000256" key="1">
    <source>
        <dbReference type="ARBA" id="ARBA00001947"/>
    </source>
</evidence>
<sequence length="502" mass="54806">MSAKPASSWTPLAVPPAPNLPNLGDTSREDLSPAMERKIGEEIMRGIRGDRDYLDDAPLLEYLNTFGNALVAARPSVRGETNYDYFFFAVRDPQLNAFALPGGFIGVHSALVLAAQTEAELASVLSHEIGHVAQRHIARMLGQQRQDALMPLAAMLLAALASRAGGDVAMGVFAAGQGLAIQRQLNFGRDAEREADRIGFQIMGEAGFDTTGMVAFFGRMQAASRSYSDLMPAYLQTHPLTTERIADIQARIREQPYKQRADSLSFHLARARARVLQDESVQGLLNAKAVFTTQLEQQSRFQVVAAHYGLSFVAVKQGKPLDAQKELDAANAALHQPAAPNVLTSGGTQAPNSLLAAMALEVLLMPAQKKEVAQQALKAADAARQQFPLSRGIAHQYAEALMAAGKLEQSTLYLREQVQLYKEEPELYDLLAKAYADQGKMTLQHMALAESYVLQGATMAALDQLTIARKSTDATFYDQAVIDARERELQAKRREQIKDQKG</sequence>
<evidence type="ECO:0000256" key="7">
    <source>
        <dbReference type="SAM" id="MobiDB-lite"/>
    </source>
</evidence>
<keyword evidence="5" id="KW-0862">Zinc</keyword>
<feature type="compositionally biased region" description="Polar residues" evidence="7">
    <location>
        <begin position="1"/>
        <end position="10"/>
    </location>
</feature>
<feature type="region of interest" description="Disordered" evidence="7">
    <location>
        <begin position="1"/>
        <end position="29"/>
    </location>
</feature>
<feature type="domain" description="Peptidase M48" evidence="8">
    <location>
        <begin position="85"/>
        <end position="251"/>
    </location>
</feature>
<evidence type="ECO:0000256" key="4">
    <source>
        <dbReference type="ARBA" id="ARBA00022801"/>
    </source>
</evidence>
<dbReference type="Gene3D" id="3.30.2010.10">
    <property type="entry name" value="Metalloproteases ('zincins'), catalytic domain"/>
    <property type="match status" value="1"/>
</dbReference>
<dbReference type="InterPro" id="IPR051156">
    <property type="entry name" value="Mito/Outer_Membr_Metalloprot"/>
</dbReference>
<name>A0ABU0XSZ5_9BURK</name>
<keyword evidence="4 9" id="KW-0378">Hydrolase</keyword>
<accession>A0ABU0XSZ5</accession>
<evidence type="ECO:0000256" key="3">
    <source>
        <dbReference type="ARBA" id="ARBA00022723"/>
    </source>
</evidence>
<dbReference type="CDD" id="cd07333">
    <property type="entry name" value="M48C_bepA_like"/>
    <property type="match status" value="1"/>
</dbReference>
<keyword evidence="6 9" id="KW-0482">Metalloprotease</keyword>
<proteinExistence type="predicted"/>
<protein>
    <submittedName>
        <fullName evidence="9">M48 family metalloprotease</fullName>
        <ecNumber evidence="9">3.4.24.-</ecNumber>
    </submittedName>
</protein>
<dbReference type="Gene3D" id="1.25.40.10">
    <property type="entry name" value="Tetratricopeptide repeat domain"/>
    <property type="match status" value="1"/>
</dbReference>
<organism evidence="9 10">
    <name type="scientific">Janthinobacterium lividum</name>
    <dbReference type="NCBI Taxonomy" id="29581"/>
    <lineage>
        <taxon>Bacteria</taxon>
        <taxon>Pseudomonadati</taxon>
        <taxon>Pseudomonadota</taxon>
        <taxon>Betaproteobacteria</taxon>
        <taxon>Burkholderiales</taxon>
        <taxon>Oxalobacteraceae</taxon>
        <taxon>Janthinobacterium</taxon>
    </lineage>
</organism>
<comment type="cofactor">
    <cofactor evidence="1">
        <name>Zn(2+)</name>
        <dbReference type="ChEBI" id="CHEBI:29105"/>
    </cofactor>
</comment>
<dbReference type="PANTHER" id="PTHR22726">
    <property type="entry name" value="METALLOENDOPEPTIDASE OMA1"/>
    <property type="match status" value="1"/>
</dbReference>
<keyword evidence="10" id="KW-1185">Reference proteome</keyword>